<evidence type="ECO:0000313" key="2">
    <source>
        <dbReference type="EMBL" id="CAG5076397.1"/>
    </source>
</evidence>
<gene>
    <name evidence="2" type="ORF">CRYO30217_00097</name>
</gene>
<sequence>MKSIRIFGAMLLTIAISLPINAQDLDPLEVNSSTYKTAVGLRGGETSGLTIKHFMNEEMAIEGILGAWNRGFSATVLVERHQRAFSVKGLNWYYGVGGHASLLTNGYVWYRNGRRYAVYENDNYALGIDGIAGLEYKIPKAPFAVSLDLKPYMEIISNGNVWLSVDPGLGIKLTF</sequence>
<accession>A0A916JIR0</accession>
<dbReference type="AlphaFoldDB" id="A0A916JIR0"/>
<evidence type="ECO:0000313" key="3">
    <source>
        <dbReference type="Proteomes" id="UP000683507"/>
    </source>
</evidence>
<reference evidence="2" key="1">
    <citation type="submission" date="2021-04" db="EMBL/GenBank/DDBJ databases">
        <authorList>
            <person name="Rodrigo-Torres L."/>
            <person name="Arahal R. D."/>
            <person name="Lucena T."/>
        </authorList>
    </citation>
    <scope>NUCLEOTIDE SEQUENCE</scope>
    <source>
        <strain evidence="2">AS29M-1</strain>
    </source>
</reference>
<evidence type="ECO:0000256" key="1">
    <source>
        <dbReference type="SAM" id="SignalP"/>
    </source>
</evidence>
<organism evidence="2 3">
    <name type="scientific">Parvicella tangerina</name>
    <dbReference type="NCBI Taxonomy" id="2829795"/>
    <lineage>
        <taxon>Bacteria</taxon>
        <taxon>Pseudomonadati</taxon>
        <taxon>Bacteroidota</taxon>
        <taxon>Flavobacteriia</taxon>
        <taxon>Flavobacteriales</taxon>
        <taxon>Parvicellaceae</taxon>
        <taxon>Parvicella</taxon>
    </lineage>
</organism>
<feature type="signal peptide" evidence="1">
    <location>
        <begin position="1"/>
        <end position="22"/>
    </location>
</feature>
<dbReference type="KEGG" id="ptan:CRYO30217_00097"/>
<evidence type="ECO:0008006" key="4">
    <source>
        <dbReference type="Google" id="ProtNLM"/>
    </source>
</evidence>
<keyword evidence="3" id="KW-1185">Reference proteome</keyword>
<dbReference type="EMBL" id="OU015584">
    <property type="protein sequence ID" value="CAG5076397.1"/>
    <property type="molecule type" value="Genomic_DNA"/>
</dbReference>
<dbReference type="Proteomes" id="UP000683507">
    <property type="component" value="Chromosome"/>
</dbReference>
<proteinExistence type="predicted"/>
<keyword evidence="1" id="KW-0732">Signal</keyword>
<dbReference type="RefSeq" id="WP_258540342.1">
    <property type="nucleotide sequence ID" value="NZ_OU015584.1"/>
</dbReference>
<name>A0A916JIR0_9FLAO</name>
<protein>
    <recommendedName>
        <fullName evidence="4">DUF3575 domain-containing protein</fullName>
    </recommendedName>
</protein>
<feature type="chain" id="PRO_5038092417" description="DUF3575 domain-containing protein" evidence="1">
    <location>
        <begin position="23"/>
        <end position="175"/>
    </location>
</feature>